<evidence type="ECO:0000313" key="1">
    <source>
        <dbReference type="EMBL" id="KRG43966.1"/>
    </source>
</evidence>
<reference evidence="1 2" key="1">
    <citation type="submission" date="2015-10" db="EMBL/GenBank/DDBJ databases">
        <title>Genome sequencing and analysis of members of genus Stenotrophomonas.</title>
        <authorList>
            <person name="Patil P.P."/>
            <person name="Midha S."/>
            <person name="Patil P.B."/>
        </authorList>
    </citation>
    <scope>NUCLEOTIDE SEQUENCE [LARGE SCALE GENOMIC DNA]</scope>
    <source>
        <strain evidence="1 2">JCM 9942</strain>
    </source>
</reference>
<sequence>MDDTSLHAALLEQPQHVLFPASGQLSHGFGEAGWRAAMLASNEHLIPRDLTLGFCAPQGGREDPDGLLEALLNSLRLHASVVAGDREVGAMVLQLGMAEHLPPPLLGRLLDAVPHHLSTIARPQVEVRLDAASGIAPGALREVGCTRLTVIDHAGADGPAVLAQGLHAGFTACYYQLRIPARDDLSFLQRLQAVLASAPDRLLLPAPCVLPSQPAAAHWLQAWRMVRAAGYRPIGGDHYQRPDLTLPVRNGDGQRYCDLLGVPRRKRHDLLGIGPGASSQIGNVMCEIESQPQRWRQCLAAGQPGVAAGLILSGQECLVDEVVQSLACDHALDMRAFEWRNTVPFEEFFKDAMARVPSFIQCGWLQREGHVLRIQHEGELLWRTIAACFRPSTASA</sequence>
<protein>
    <submittedName>
        <fullName evidence="1">Coproporphyrinogen III oxidase</fullName>
    </submittedName>
</protein>
<gene>
    <name evidence="1" type="ORF">ARC78_06485</name>
</gene>
<dbReference type="EMBL" id="LLXS01000010">
    <property type="protein sequence ID" value="KRG43966.1"/>
    <property type="molecule type" value="Genomic_DNA"/>
</dbReference>
<keyword evidence="2" id="KW-1185">Reference proteome</keyword>
<dbReference type="AlphaFoldDB" id="A0A0R0AQJ7"/>
<dbReference type="Gene3D" id="1.10.10.920">
    <property type="match status" value="1"/>
</dbReference>
<proteinExistence type="predicted"/>
<dbReference type="InterPro" id="IPR058240">
    <property type="entry name" value="rSAM_sf"/>
</dbReference>
<name>A0A0R0AQJ7_9GAMM</name>
<dbReference type="Proteomes" id="UP000050836">
    <property type="component" value="Unassembled WGS sequence"/>
</dbReference>
<dbReference type="OrthoDB" id="6052280at2"/>
<comment type="caution">
    <text evidence="1">The sequence shown here is derived from an EMBL/GenBank/DDBJ whole genome shotgun (WGS) entry which is preliminary data.</text>
</comment>
<dbReference type="RefSeq" id="WP_054656903.1">
    <property type="nucleotide sequence ID" value="NZ_BAZI01000005.1"/>
</dbReference>
<organism evidence="1 2">
    <name type="scientific">Stenotrophomonas pictorum JCM 9942</name>
    <dbReference type="NCBI Taxonomy" id="1236960"/>
    <lineage>
        <taxon>Bacteria</taxon>
        <taxon>Pseudomonadati</taxon>
        <taxon>Pseudomonadota</taxon>
        <taxon>Gammaproteobacteria</taxon>
        <taxon>Lysobacterales</taxon>
        <taxon>Lysobacteraceae</taxon>
        <taxon>Stenotrophomonas</taxon>
    </lineage>
</organism>
<evidence type="ECO:0000313" key="2">
    <source>
        <dbReference type="Proteomes" id="UP000050836"/>
    </source>
</evidence>
<accession>A0A0R0AQJ7</accession>
<dbReference type="SUPFAM" id="SSF102114">
    <property type="entry name" value="Radical SAM enzymes"/>
    <property type="match status" value="1"/>
</dbReference>